<gene>
    <name evidence="4" type="primary">LOC118422357</name>
</gene>
<dbReference type="SUPFAM" id="SSF63825">
    <property type="entry name" value="YWTD domain"/>
    <property type="match status" value="1"/>
</dbReference>
<dbReference type="InterPro" id="IPR000033">
    <property type="entry name" value="LDLR_classB_rpt"/>
</dbReference>
<dbReference type="RefSeq" id="XP_035685770.1">
    <property type="nucleotide sequence ID" value="XM_035829877.1"/>
</dbReference>
<reference evidence="3" key="1">
    <citation type="journal article" date="2020" name="Nat. Ecol. Evol.">
        <title>Deeply conserved synteny resolves early events in vertebrate evolution.</title>
        <authorList>
            <person name="Simakov O."/>
            <person name="Marletaz F."/>
            <person name="Yue J.X."/>
            <person name="O'Connell B."/>
            <person name="Jenkins J."/>
            <person name="Brandt A."/>
            <person name="Calef R."/>
            <person name="Tung C.H."/>
            <person name="Huang T.K."/>
            <person name="Schmutz J."/>
            <person name="Satoh N."/>
            <person name="Yu J.K."/>
            <person name="Putnam N.H."/>
            <person name="Green R.E."/>
            <person name="Rokhsar D.S."/>
        </authorList>
    </citation>
    <scope>NUCLEOTIDE SEQUENCE [LARGE SCALE GENOMIC DNA]</scope>
    <source>
        <strain evidence="3">S238N-H82</strain>
    </source>
</reference>
<feature type="transmembrane region" description="Helical" evidence="2">
    <location>
        <begin position="24"/>
        <end position="47"/>
    </location>
</feature>
<evidence type="ECO:0000256" key="1">
    <source>
        <dbReference type="PROSITE-ProRule" id="PRU00461"/>
    </source>
</evidence>
<dbReference type="InterPro" id="IPR011042">
    <property type="entry name" value="6-blade_b-propeller_TolB-like"/>
</dbReference>
<proteinExistence type="predicted"/>
<dbReference type="OrthoDB" id="6157061at2759"/>
<evidence type="ECO:0000256" key="2">
    <source>
        <dbReference type="SAM" id="Phobius"/>
    </source>
</evidence>
<evidence type="ECO:0000313" key="4">
    <source>
        <dbReference type="RefSeq" id="XP_035685770.1"/>
    </source>
</evidence>
<keyword evidence="2" id="KW-1133">Transmembrane helix</keyword>
<keyword evidence="3" id="KW-1185">Reference proteome</keyword>
<name>A0A9J7LPR2_BRAFL</name>
<feature type="repeat" description="LDL-receptor class B" evidence="1">
    <location>
        <begin position="196"/>
        <end position="237"/>
    </location>
</feature>
<dbReference type="InterPro" id="IPR050778">
    <property type="entry name" value="Cueball_EGF_LRP_Nidogen"/>
</dbReference>
<protein>
    <submittedName>
        <fullName evidence="4">Low-density lipoprotein receptor-related protein 6-like</fullName>
    </submittedName>
</protein>
<feature type="repeat" description="LDL-receptor class B" evidence="1">
    <location>
        <begin position="152"/>
        <end position="195"/>
    </location>
</feature>
<dbReference type="Gene3D" id="2.120.10.30">
    <property type="entry name" value="TolB, C-terminal domain"/>
    <property type="match status" value="1"/>
</dbReference>
<dbReference type="Pfam" id="PF00058">
    <property type="entry name" value="Ldl_recept_b"/>
    <property type="match status" value="1"/>
</dbReference>
<dbReference type="KEGG" id="bfo:118422357"/>
<organism evidence="3 4">
    <name type="scientific">Branchiostoma floridae</name>
    <name type="common">Florida lancelet</name>
    <name type="synonym">Amphioxus</name>
    <dbReference type="NCBI Taxonomy" id="7739"/>
    <lineage>
        <taxon>Eukaryota</taxon>
        <taxon>Metazoa</taxon>
        <taxon>Chordata</taxon>
        <taxon>Cephalochordata</taxon>
        <taxon>Leptocardii</taxon>
        <taxon>Amphioxiformes</taxon>
        <taxon>Branchiostomatidae</taxon>
        <taxon>Branchiostoma</taxon>
    </lineage>
</organism>
<keyword evidence="2" id="KW-0812">Transmembrane</keyword>
<dbReference type="OMA" id="HSHRFNI"/>
<evidence type="ECO:0000313" key="3">
    <source>
        <dbReference type="Proteomes" id="UP000001554"/>
    </source>
</evidence>
<accession>A0A9J7LPR2</accession>
<sequence>MAKGDHDSPSGRGARCSFIHSHRFNIVAGIGALLSLVTVVLVCLQATGDLGSRNNSEPPFLLVADLGTENETGAILQVDITSGSKVTLPLEVVMPTALDYDPLTDYVYWSGRNNYIQRARRDGSGMETIIDAKGYHRSYTPVYGLALDHAGGNIYWSVYMTETISVAKKDGSSARTLLSSPAANMPYDLVLDPRNALMYWVDFAEARIERAAMDGSNQTTIITNLTYPRAIAIDFNEDRLYYSDYGYEIYSSDLLGNDIRQVMQDGEKWVNGIAVDEDFVYWSSVWPHSPSSPHLGKIGKLSKCDLTKTVLVDGLWTPDGIYLSTAAPPGVTNGRP</sequence>
<dbReference type="PANTHER" id="PTHR46513:SF44">
    <property type="entry name" value="LDL RECEPTOR RELATED PROTEIN 4"/>
    <property type="match status" value="1"/>
</dbReference>
<dbReference type="Proteomes" id="UP000001554">
    <property type="component" value="Chromosome 9"/>
</dbReference>
<dbReference type="PANTHER" id="PTHR46513">
    <property type="entry name" value="VITELLOGENIN RECEPTOR-LIKE PROTEIN-RELATED-RELATED"/>
    <property type="match status" value="1"/>
</dbReference>
<reference evidence="4" key="2">
    <citation type="submission" date="2025-08" db="UniProtKB">
        <authorList>
            <consortium name="RefSeq"/>
        </authorList>
    </citation>
    <scope>IDENTIFICATION</scope>
    <source>
        <strain evidence="4">S238N-H82</strain>
        <tissue evidence="4">Testes</tissue>
    </source>
</reference>
<dbReference type="SMART" id="SM00135">
    <property type="entry name" value="LY"/>
    <property type="match status" value="5"/>
</dbReference>
<dbReference type="AlphaFoldDB" id="A0A9J7LPR2"/>
<dbReference type="GeneID" id="118422357"/>
<dbReference type="PROSITE" id="PS51120">
    <property type="entry name" value="LDLRB"/>
    <property type="match status" value="2"/>
</dbReference>
<keyword evidence="2" id="KW-0472">Membrane</keyword>